<proteinExistence type="predicted"/>
<accession>A0A6J2XR37</accession>
<dbReference type="RefSeq" id="XP_030753857.1">
    <property type="nucleotide sequence ID" value="XM_030897997.1"/>
</dbReference>
<protein>
    <submittedName>
        <fullName evidence="2">Uncharacterized protein LOC115880715</fullName>
    </submittedName>
</protein>
<dbReference type="Proteomes" id="UP000504635">
    <property type="component" value="Unplaced"/>
</dbReference>
<dbReference type="AlphaFoldDB" id="A0A6J2XR37"/>
<evidence type="ECO:0000313" key="1">
    <source>
        <dbReference type="Proteomes" id="UP000504635"/>
    </source>
</evidence>
<gene>
    <name evidence="2" type="primary">LOC115880715</name>
</gene>
<reference evidence="2" key="1">
    <citation type="submission" date="2025-08" db="UniProtKB">
        <authorList>
            <consortium name="RefSeq"/>
        </authorList>
    </citation>
    <scope>IDENTIFICATION</scope>
    <source>
        <tissue evidence="2">Gonads</tissue>
    </source>
</reference>
<name>A0A6J2XR37_SITOR</name>
<dbReference type="OrthoDB" id="6781192at2759"/>
<organism evidence="1 2">
    <name type="scientific">Sitophilus oryzae</name>
    <name type="common">Rice weevil</name>
    <name type="synonym">Curculio oryzae</name>
    <dbReference type="NCBI Taxonomy" id="7048"/>
    <lineage>
        <taxon>Eukaryota</taxon>
        <taxon>Metazoa</taxon>
        <taxon>Ecdysozoa</taxon>
        <taxon>Arthropoda</taxon>
        <taxon>Hexapoda</taxon>
        <taxon>Insecta</taxon>
        <taxon>Pterygota</taxon>
        <taxon>Neoptera</taxon>
        <taxon>Endopterygota</taxon>
        <taxon>Coleoptera</taxon>
        <taxon>Polyphaga</taxon>
        <taxon>Cucujiformia</taxon>
        <taxon>Curculionidae</taxon>
        <taxon>Dryophthorinae</taxon>
        <taxon>Sitophilus</taxon>
    </lineage>
</organism>
<keyword evidence="1" id="KW-1185">Reference proteome</keyword>
<evidence type="ECO:0000313" key="2">
    <source>
        <dbReference type="RefSeq" id="XP_030753857.1"/>
    </source>
</evidence>
<dbReference type="InParanoid" id="A0A6J2XR37"/>
<dbReference type="GeneID" id="115880715"/>
<dbReference type="KEGG" id="soy:115880715"/>
<sequence>MHVNKKRLEGAQRVMALRVCSAYRTTSTEAALVISSLVPLHLLSRERERLFLKGEVQTRASREMERNLCKIGKREVAECRYCAEPNDTPEHTMFACPRWEQERCEARMMIGGNISADTFLKSITERRENFEGISKLAQNILEAKYSEEQG</sequence>